<comment type="similarity">
    <text evidence="2">Belongs to the TacA antitoxin family.</text>
</comment>
<organism evidence="3 4">
    <name type="scientific">Subtercola vilae</name>
    <dbReference type="NCBI Taxonomy" id="2056433"/>
    <lineage>
        <taxon>Bacteria</taxon>
        <taxon>Bacillati</taxon>
        <taxon>Actinomycetota</taxon>
        <taxon>Actinomycetes</taxon>
        <taxon>Micrococcales</taxon>
        <taxon>Microbacteriaceae</taxon>
        <taxon>Subtercola</taxon>
    </lineage>
</organism>
<evidence type="ECO:0000313" key="4">
    <source>
        <dbReference type="Proteomes" id="UP000306192"/>
    </source>
</evidence>
<dbReference type="InterPro" id="IPR014795">
    <property type="entry name" value="TacA_1-like"/>
</dbReference>
<keyword evidence="4" id="KW-1185">Reference proteome</keyword>
<keyword evidence="1" id="KW-1277">Toxin-antitoxin system</keyword>
<comment type="caution">
    <text evidence="3">The sequence shown here is derived from an EMBL/GenBank/DDBJ whole genome shotgun (WGS) entry which is preliminary data.</text>
</comment>
<dbReference type="SUPFAM" id="SSF47598">
    <property type="entry name" value="Ribbon-helix-helix"/>
    <property type="match status" value="1"/>
</dbReference>
<dbReference type="EMBL" id="QYRT01000031">
    <property type="protein sequence ID" value="TIH33785.1"/>
    <property type="molecule type" value="Genomic_DNA"/>
</dbReference>
<dbReference type="AlphaFoldDB" id="A0A4T2BQ95"/>
<dbReference type="Gene3D" id="1.20.5.780">
    <property type="entry name" value="Single helix bin"/>
    <property type="match status" value="1"/>
</dbReference>
<evidence type="ECO:0000256" key="2">
    <source>
        <dbReference type="ARBA" id="ARBA00049988"/>
    </source>
</evidence>
<sequence length="58" mass="6090">MGRPPEKDPPVNPVALRLRASERELISKAAASTGTNLSAFIRDAAIEKAQLIGGTSSE</sequence>
<dbReference type="GO" id="GO:0006355">
    <property type="term" value="P:regulation of DNA-templated transcription"/>
    <property type="evidence" value="ECO:0007669"/>
    <property type="project" value="InterPro"/>
</dbReference>
<evidence type="ECO:0000256" key="1">
    <source>
        <dbReference type="ARBA" id="ARBA00022649"/>
    </source>
</evidence>
<proteinExistence type="inferred from homology"/>
<accession>A0A4T2BQ95</accession>
<gene>
    <name evidence="3" type="ORF">D4765_13965</name>
</gene>
<dbReference type="Pfam" id="PF08681">
    <property type="entry name" value="TacA1"/>
    <property type="match status" value="1"/>
</dbReference>
<evidence type="ECO:0000313" key="3">
    <source>
        <dbReference type="EMBL" id="TIH33785.1"/>
    </source>
</evidence>
<protein>
    <submittedName>
        <fullName evidence="3">DUF1778 domain-containing protein</fullName>
    </submittedName>
</protein>
<dbReference type="Proteomes" id="UP000306192">
    <property type="component" value="Unassembled WGS sequence"/>
</dbReference>
<reference evidence="3 4" key="1">
    <citation type="journal article" date="2019" name="Microorganisms">
        <title>Systematic Affiliation and Genome Analysis of Subtercola vilae DB165(T) with Particular Emphasis on Cold Adaptation of an Isolate from a High-Altitude Cold Volcano Lake.</title>
        <authorList>
            <person name="Villalobos A.S."/>
            <person name="Wiese J."/>
            <person name="Imhoff J.F."/>
            <person name="Dorador C."/>
            <person name="Keller A."/>
            <person name="Hentschel U."/>
        </authorList>
    </citation>
    <scope>NUCLEOTIDE SEQUENCE [LARGE SCALE GENOMIC DNA]</scope>
    <source>
        <strain evidence="3 4">DB165</strain>
    </source>
</reference>
<dbReference type="InterPro" id="IPR010985">
    <property type="entry name" value="Ribbon_hlx_hlx"/>
</dbReference>
<name>A0A4T2BQ95_9MICO</name>